<comment type="caution">
    <text evidence="3">The sequence shown here is derived from an EMBL/GenBank/DDBJ whole genome shotgun (WGS) entry which is preliminary data.</text>
</comment>
<evidence type="ECO:0000313" key="3">
    <source>
        <dbReference type="EMBL" id="RNA40990.1"/>
    </source>
</evidence>
<feature type="domain" description="V-SNARE coiled-coil homology" evidence="2">
    <location>
        <begin position="110"/>
        <end position="166"/>
    </location>
</feature>
<dbReference type="PROSITE" id="PS50892">
    <property type="entry name" value="V_SNARE"/>
    <property type="match status" value="1"/>
</dbReference>
<dbReference type="AlphaFoldDB" id="A0A3M7SZI0"/>
<dbReference type="EMBL" id="REGN01000564">
    <property type="protein sequence ID" value="RNA40990.1"/>
    <property type="molecule type" value="Genomic_DNA"/>
</dbReference>
<keyword evidence="4" id="KW-1185">Reference proteome</keyword>
<accession>A0A3M7SZI0</accession>
<protein>
    <recommendedName>
        <fullName evidence="2">V-SNARE coiled-coil homology domain-containing protein</fullName>
    </recommendedName>
</protein>
<evidence type="ECO:0000313" key="4">
    <source>
        <dbReference type="Proteomes" id="UP000276133"/>
    </source>
</evidence>
<reference evidence="3 4" key="1">
    <citation type="journal article" date="2018" name="Sci. Rep.">
        <title>Genomic signatures of local adaptation to the degree of environmental predictability in rotifers.</title>
        <authorList>
            <person name="Franch-Gras L."/>
            <person name="Hahn C."/>
            <person name="Garcia-Roger E.M."/>
            <person name="Carmona M.J."/>
            <person name="Serra M."/>
            <person name="Gomez A."/>
        </authorList>
    </citation>
    <scope>NUCLEOTIDE SEQUENCE [LARGE SCALE GENOMIC DNA]</scope>
    <source>
        <strain evidence="3">HYR1</strain>
    </source>
</reference>
<sequence>MRKRSISDQCLVDRDISFNFRQNIKKSKSEEQLKLFKHGQNNQADSKRKQIINFVKPTSIFRIKKNKNNYQNLPVKLKTVNETGGKQKNQLSMKKKSVVLQAAALLQVDNYSELNERIEFLKVSMMNNLNKLLERDVSLMDLERKADNLTADALNLKMTSNKFLLS</sequence>
<dbReference type="InterPro" id="IPR042855">
    <property type="entry name" value="V_SNARE_CC"/>
</dbReference>
<name>A0A3M7SZI0_BRAPC</name>
<organism evidence="3 4">
    <name type="scientific">Brachionus plicatilis</name>
    <name type="common">Marine rotifer</name>
    <name type="synonym">Brachionus muelleri</name>
    <dbReference type="NCBI Taxonomy" id="10195"/>
    <lineage>
        <taxon>Eukaryota</taxon>
        <taxon>Metazoa</taxon>
        <taxon>Spiralia</taxon>
        <taxon>Gnathifera</taxon>
        <taxon>Rotifera</taxon>
        <taxon>Eurotatoria</taxon>
        <taxon>Monogononta</taxon>
        <taxon>Pseudotrocha</taxon>
        <taxon>Ploima</taxon>
        <taxon>Brachionidae</taxon>
        <taxon>Brachionus</taxon>
    </lineage>
</organism>
<keyword evidence="1" id="KW-0175">Coiled coil</keyword>
<evidence type="ECO:0000259" key="2">
    <source>
        <dbReference type="PROSITE" id="PS50892"/>
    </source>
</evidence>
<evidence type="ECO:0000256" key="1">
    <source>
        <dbReference type="PROSITE-ProRule" id="PRU00290"/>
    </source>
</evidence>
<proteinExistence type="predicted"/>
<gene>
    <name evidence="3" type="ORF">BpHYR1_044513</name>
</gene>
<dbReference type="Gene3D" id="1.20.5.110">
    <property type="match status" value="1"/>
</dbReference>
<dbReference type="OrthoDB" id="10439498at2759"/>
<dbReference type="SUPFAM" id="SSF58038">
    <property type="entry name" value="SNARE fusion complex"/>
    <property type="match status" value="1"/>
</dbReference>
<dbReference type="Proteomes" id="UP000276133">
    <property type="component" value="Unassembled WGS sequence"/>
</dbReference>